<dbReference type="Proteomes" id="UP000001399">
    <property type="component" value="Chromosome"/>
</dbReference>
<dbReference type="AlphaFoldDB" id="E3I4B3"/>
<proteinExistence type="predicted"/>
<reference evidence="2" key="1">
    <citation type="journal article" date="2011" name="J. Bacteriol.">
        <title>Genome sequences of eight morphologically diverse alphaproteobacteria.</title>
        <authorList>
            <consortium name="US DOE Joint Genome Institute"/>
            <person name="Brown P.J."/>
            <person name="Kysela D.T."/>
            <person name="Buechlein A."/>
            <person name="Hemmerich C."/>
            <person name="Brun Y.V."/>
        </authorList>
    </citation>
    <scope>NUCLEOTIDE SEQUENCE [LARGE SCALE GENOMIC DNA]</scope>
    <source>
        <strain evidence="2">ATCC 17100 / ATH 3.1.1 / DSM 162 / LMG 4299</strain>
    </source>
</reference>
<sequence length="224" mass="24630">MTKQFVNDRIIKRFDELISEGYDRWEVFKNDRTGIVKDIVGFTQWSTSCLNLLDKLSISTNRFVSQFEVWAIGGPGRQVNIGAALGVLKSARHEYSCGLAIEYQLSISATVFSGLLDEAAYLLQKGYIRAAAVLLGAALEEGLKARARAVPIVLSPRDTLSPVIVKLKSPEVGLLTEFEAKRLEAIARLRNDAAHGGEFTYQKEVVETAIQEVEATLGRLLSAA</sequence>
<gene>
    <name evidence="1" type="ordered locus">Rvan_1157</name>
</gene>
<dbReference type="RefSeq" id="WP_013418832.1">
    <property type="nucleotide sequence ID" value="NC_014664.1"/>
</dbReference>
<protein>
    <recommendedName>
        <fullName evidence="3">DUF4145 domain-containing protein</fullName>
    </recommendedName>
</protein>
<organism evidence="1 2">
    <name type="scientific">Rhodomicrobium vannielii (strain ATCC 17100 / DSM 162 / LMG 4299 / NCIMB 10020 / ATH 3.1.1)</name>
    <dbReference type="NCBI Taxonomy" id="648757"/>
    <lineage>
        <taxon>Bacteria</taxon>
        <taxon>Pseudomonadati</taxon>
        <taxon>Pseudomonadota</taxon>
        <taxon>Alphaproteobacteria</taxon>
        <taxon>Hyphomicrobiales</taxon>
        <taxon>Hyphomicrobiaceae</taxon>
        <taxon>Rhodomicrobium</taxon>
    </lineage>
</organism>
<keyword evidence="2" id="KW-1185">Reference proteome</keyword>
<dbReference type="EMBL" id="CP002292">
    <property type="protein sequence ID" value="ADP70428.1"/>
    <property type="molecule type" value="Genomic_DNA"/>
</dbReference>
<evidence type="ECO:0000313" key="2">
    <source>
        <dbReference type="Proteomes" id="UP000001399"/>
    </source>
</evidence>
<evidence type="ECO:0008006" key="3">
    <source>
        <dbReference type="Google" id="ProtNLM"/>
    </source>
</evidence>
<dbReference type="OrthoDB" id="1435962at2"/>
<dbReference type="eggNOG" id="ENOG50316C7">
    <property type="taxonomic scope" value="Bacteria"/>
</dbReference>
<accession>E3I4B3</accession>
<name>E3I4B3_RHOVT</name>
<evidence type="ECO:0000313" key="1">
    <source>
        <dbReference type="EMBL" id="ADP70428.1"/>
    </source>
</evidence>
<dbReference type="HOGENOM" id="CLU_1234237_0_0_5"/>
<dbReference type="KEGG" id="rva:Rvan_1157"/>